<organism evidence="2 3">
    <name type="scientific">Pseudonocardia asaccharolytica DSM 44247 = NBRC 16224</name>
    <dbReference type="NCBI Taxonomy" id="1123024"/>
    <lineage>
        <taxon>Bacteria</taxon>
        <taxon>Bacillati</taxon>
        <taxon>Actinomycetota</taxon>
        <taxon>Actinomycetes</taxon>
        <taxon>Pseudonocardiales</taxon>
        <taxon>Pseudonocardiaceae</taxon>
        <taxon>Pseudonocardia</taxon>
    </lineage>
</organism>
<dbReference type="AlphaFoldDB" id="A0A511D182"/>
<keyword evidence="1" id="KW-0812">Transmembrane</keyword>
<accession>A0A511D182</accession>
<keyword evidence="1" id="KW-1133">Transmembrane helix</keyword>
<evidence type="ECO:0008006" key="4">
    <source>
        <dbReference type="Google" id="ProtNLM"/>
    </source>
</evidence>
<keyword evidence="3" id="KW-1185">Reference proteome</keyword>
<protein>
    <recommendedName>
        <fullName evidence="4">VanZ-like domain-containing protein</fullName>
    </recommendedName>
</protein>
<dbReference type="STRING" id="1123024.GCA_000423625_00864"/>
<feature type="transmembrane region" description="Helical" evidence="1">
    <location>
        <begin position="19"/>
        <end position="37"/>
    </location>
</feature>
<reference evidence="2 3" key="1">
    <citation type="submission" date="2019-07" db="EMBL/GenBank/DDBJ databases">
        <title>Whole genome shotgun sequence of Pseudonocardia asaccharolytica NBRC 16224.</title>
        <authorList>
            <person name="Hosoyama A."/>
            <person name="Uohara A."/>
            <person name="Ohji S."/>
            <person name="Ichikawa N."/>
        </authorList>
    </citation>
    <scope>NUCLEOTIDE SEQUENCE [LARGE SCALE GENOMIC DNA]</scope>
    <source>
        <strain evidence="2 3">NBRC 16224</strain>
    </source>
</reference>
<dbReference type="RefSeq" id="WP_245585535.1">
    <property type="nucleotide sequence ID" value="NZ_AUII01000003.1"/>
</dbReference>
<keyword evidence="1" id="KW-0472">Membrane</keyword>
<proteinExistence type="predicted"/>
<sequence>MNTETIGASGAGPARGRRLVFFAAVLVSLFVLFLPASGVPSGFPGSDKLVHVAVFGALAFTGRLAVVPLPGLVAGLAGYAIASEVLQGTLLIGRSAEVLDVLADGIGIAVGLLLARRWS</sequence>
<gene>
    <name evidence="2" type="ORF">PA7_23830</name>
</gene>
<comment type="caution">
    <text evidence="2">The sequence shown here is derived from an EMBL/GenBank/DDBJ whole genome shotgun (WGS) entry which is preliminary data.</text>
</comment>
<name>A0A511D182_9PSEU</name>
<evidence type="ECO:0000313" key="2">
    <source>
        <dbReference type="EMBL" id="GEL18546.1"/>
    </source>
</evidence>
<dbReference type="Proteomes" id="UP000321328">
    <property type="component" value="Unassembled WGS sequence"/>
</dbReference>
<dbReference type="EMBL" id="BJVI01000022">
    <property type="protein sequence ID" value="GEL18546.1"/>
    <property type="molecule type" value="Genomic_DNA"/>
</dbReference>
<evidence type="ECO:0000313" key="3">
    <source>
        <dbReference type="Proteomes" id="UP000321328"/>
    </source>
</evidence>
<evidence type="ECO:0000256" key="1">
    <source>
        <dbReference type="SAM" id="Phobius"/>
    </source>
</evidence>